<dbReference type="Proteomes" id="UP000777482">
    <property type="component" value="Unassembled WGS sequence"/>
</dbReference>
<evidence type="ECO:0000256" key="2">
    <source>
        <dbReference type="ARBA" id="ARBA00022574"/>
    </source>
</evidence>
<keyword evidence="5 9" id="KW-0539">Nucleus</keyword>
<feature type="compositionally biased region" description="Low complexity" evidence="10">
    <location>
        <begin position="537"/>
        <end position="549"/>
    </location>
</feature>
<dbReference type="Pfam" id="PF00400">
    <property type="entry name" value="WD40"/>
    <property type="match status" value="6"/>
</dbReference>
<keyword evidence="2 8" id="KW-0853">WD repeat</keyword>
<accession>A0A9P7B3J0</accession>
<keyword evidence="4" id="KW-0677">Repeat</keyword>
<proteinExistence type="predicted"/>
<feature type="repeat" description="WD" evidence="8">
    <location>
        <begin position="290"/>
        <end position="331"/>
    </location>
</feature>
<dbReference type="PROSITE" id="PS50082">
    <property type="entry name" value="WD_REPEATS_2"/>
    <property type="match status" value="5"/>
</dbReference>
<dbReference type="GO" id="GO:0031124">
    <property type="term" value="P:mRNA 3'-end processing"/>
    <property type="evidence" value="ECO:0007669"/>
    <property type="project" value="UniProtKB-UniRule"/>
</dbReference>
<dbReference type="InterPro" id="IPR045245">
    <property type="entry name" value="Pfs2-like"/>
</dbReference>
<comment type="subcellular location">
    <subcellularLocation>
        <location evidence="1 9">Nucleus</location>
    </subcellularLocation>
</comment>
<evidence type="ECO:0000256" key="5">
    <source>
        <dbReference type="ARBA" id="ARBA00023242"/>
    </source>
</evidence>
<dbReference type="FunFam" id="2.130.10.10:FF:000069">
    <property type="entry name" value="WD repeat domain 33"/>
    <property type="match status" value="1"/>
</dbReference>
<feature type="compositionally biased region" description="Low complexity" evidence="10">
    <location>
        <begin position="577"/>
        <end position="593"/>
    </location>
</feature>
<dbReference type="InterPro" id="IPR020472">
    <property type="entry name" value="WD40_PAC1"/>
</dbReference>
<feature type="repeat" description="WD" evidence="8">
    <location>
        <begin position="376"/>
        <end position="408"/>
    </location>
</feature>
<comment type="function">
    <text evidence="6">Required for 3'-end cleavage and polyadenylation of pre-mRNAs. Also involved in chromosome segregation where it has a role in chromosome attachment to the mitotic spindle.</text>
</comment>
<dbReference type="SUPFAM" id="SSF50978">
    <property type="entry name" value="WD40 repeat-like"/>
    <property type="match status" value="1"/>
</dbReference>
<feature type="compositionally biased region" description="Gly residues" evidence="10">
    <location>
        <begin position="639"/>
        <end position="662"/>
    </location>
</feature>
<dbReference type="Gene3D" id="2.130.10.10">
    <property type="entry name" value="YVTN repeat-like/Quinoprotein amine dehydrogenase"/>
    <property type="match status" value="2"/>
</dbReference>
<dbReference type="SMART" id="SM00320">
    <property type="entry name" value="WD40"/>
    <property type="match status" value="7"/>
</dbReference>
<dbReference type="AlphaFoldDB" id="A0A9P7B3J0"/>
<dbReference type="InterPro" id="IPR001680">
    <property type="entry name" value="WD40_rpt"/>
</dbReference>
<dbReference type="OrthoDB" id="16717at2759"/>
<evidence type="ECO:0000256" key="6">
    <source>
        <dbReference type="ARBA" id="ARBA00025498"/>
    </source>
</evidence>
<evidence type="ECO:0000256" key="3">
    <source>
        <dbReference type="ARBA" id="ARBA00022664"/>
    </source>
</evidence>
<feature type="compositionally biased region" description="Pro residues" evidence="10">
    <location>
        <begin position="525"/>
        <end position="536"/>
    </location>
</feature>
<dbReference type="PRINTS" id="PR00320">
    <property type="entry name" value="GPROTEINBRPT"/>
</dbReference>
<feature type="repeat" description="WD" evidence="8">
    <location>
        <begin position="206"/>
        <end position="247"/>
    </location>
</feature>
<organism evidence="11 12">
    <name type="scientific">Rhodotorula mucilaginosa</name>
    <name type="common">Yeast</name>
    <name type="synonym">Rhodotorula rubra</name>
    <dbReference type="NCBI Taxonomy" id="5537"/>
    <lineage>
        <taxon>Eukaryota</taxon>
        <taxon>Fungi</taxon>
        <taxon>Dikarya</taxon>
        <taxon>Basidiomycota</taxon>
        <taxon>Pucciniomycotina</taxon>
        <taxon>Microbotryomycetes</taxon>
        <taxon>Sporidiobolales</taxon>
        <taxon>Sporidiobolaceae</taxon>
        <taxon>Rhodotorula</taxon>
    </lineage>
</organism>
<evidence type="ECO:0000256" key="8">
    <source>
        <dbReference type="PROSITE-ProRule" id="PRU00221"/>
    </source>
</evidence>
<keyword evidence="12" id="KW-1185">Reference proteome</keyword>
<dbReference type="PANTHER" id="PTHR22836">
    <property type="entry name" value="WD40 REPEAT PROTEIN"/>
    <property type="match status" value="1"/>
</dbReference>
<reference evidence="11 12" key="1">
    <citation type="submission" date="2020-11" db="EMBL/GenBank/DDBJ databases">
        <title>Kefir isolates.</title>
        <authorList>
            <person name="Marcisauskas S."/>
            <person name="Kim Y."/>
            <person name="Blasche S."/>
        </authorList>
    </citation>
    <scope>NUCLEOTIDE SEQUENCE [LARGE SCALE GENOMIC DNA]</scope>
    <source>
        <strain evidence="11 12">KR</strain>
    </source>
</reference>
<dbReference type="EMBL" id="PUHQ01000096">
    <property type="protein sequence ID" value="KAG0656501.1"/>
    <property type="molecule type" value="Genomic_DNA"/>
</dbReference>
<comment type="caution">
    <text evidence="11">The sequence shown here is derived from an EMBL/GenBank/DDBJ whole genome shotgun (WGS) entry which is preliminary data.</text>
</comment>
<feature type="compositionally biased region" description="Gly residues" evidence="10">
    <location>
        <begin position="550"/>
        <end position="561"/>
    </location>
</feature>
<sequence length="662" mass="71104">MAAVPVLAPTAPLARVAPSPWQPAHLDDTPVPPPADTREEQLALLAAQEKLGHDGKRQRIRARRTVDPYGGIERWKIYKSVRASPRDELFIRPQPDYLIDLLPAQAYRNFSTSICSRYAHTSMNKLRCPVNIVTFTPDARRILTGSTSGEFTLWNGLTFNFETILQAHDTAVRALAWSHSGQWLLSADNAGVIKYFQGNMNNLQIFQGHNESIRDASWAPNDERFVTGADDGVIKIWNFERMKEERVLTGHGWDVKCVKWHPTKGLLASGSKDNLVKFWDPRTGNVLTTLHGHKNTIQALAWSPNGHMVATASRDQLVKVFDIRAMKEFVTLRGHKKEVCSLAWHPIHSDVLVSGGSEGSILHWSLPDPAPKETLEFAHDSNVWSLAYHPLGHLLVSASNDHTTKFWSRGRPGMRTSQDRFHVGKENATEGPDAMGNPINGPRRDEDDDSYLPGFQHQRPPTNNFAGALPNFSAGGGGGGARPPLPPPPPGMGMPGLGRGGPIPPSAMSGGGPMPMPGMGMGARPPLPPPPPPPQPSSQQQQQQQPPYMNGGGGGGGGGSGMPSFGRAPLPPPMGPPMQQQHQQPPQSYGQPSGRAPLPPGYGEVGNNNNGGGGGGGGMRRGGPLPSQQESLQQYAGPGAAGGQRQWGGGGGGGGGGQQYRY</sequence>
<dbReference type="GO" id="GO:0005847">
    <property type="term" value="C:mRNA cleavage and polyadenylation specificity factor complex"/>
    <property type="evidence" value="ECO:0007669"/>
    <property type="project" value="TreeGrafter"/>
</dbReference>
<evidence type="ECO:0000256" key="9">
    <source>
        <dbReference type="RuleBase" id="RU369034"/>
    </source>
</evidence>
<dbReference type="PANTHER" id="PTHR22836:SF0">
    <property type="entry name" value="PRE-MRNA 3' END PROCESSING PROTEIN WDR33"/>
    <property type="match status" value="1"/>
</dbReference>
<evidence type="ECO:0000313" key="12">
    <source>
        <dbReference type="Proteomes" id="UP000777482"/>
    </source>
</evidence>
<gene>
    <name evidence="11" type="primary">PFS2</name>
    <name evidence="11" type="ORF">C6P46_007074</name>
</gene>
<dbReference type="InterPro" id="IPR036322">
    <property type="entry name" value="WD40_repeat_dom_sf"/>
</dbReference>
<evidence type="ECO:0000256" key="1">
    <source>
        <dbReference type="ARBA" id="ARBA00004123"/>
    </source>
</evidence>
<dbReference type="InterPro" id="IPR015943">
    <property type="entry name" value="WD40/YVTN_repeat-like_dom_sf"/>
</dbReference>
<dbReference type="PROSITE" id="PS50294">
    <property type="entry name" value="WD_REPEATS_REGION"/>
    <property type="match status" value="5"/>
</dbReference>
<feature type="repeat" description="WD" evidence="8">
    <location>
        <begin position="248"/>
        <end position="289"/>
    </location>
</feature>
<feature type="compositionally biased region" description="Pro residues" evidence="10">
    <location>
        <begin position="483"/>
        <end position="492"/>
    </location>
</feature>
<evidence type="ECO:0000256" key="10">
    <source>
        <dbReference type="SAM" id="MobiDB-lite"/>
    </source>
</evidence>
<protein>
    <recommendedName>
        <fullName evidence="7 9">Polyadenylation factor subunit 2</fullName>
    </recommendedName>
</protein>
<feature type="compositionally biased region" description="Basic and acidic residues" evidence="10">
    <location>
        <begin position="417"/>
        <end position="428"/>
    </location>
</feature>
<dbReference type="CDD" id="cd00200">
    <property type="entry name" value="WD40"/>
    <property type="match status" value="1"/>
</dbReference>
<name>A0A9P7B3J0_RHOMI</name>
<feature type="region of interest" description="Disordered" evidence="10">
    <location>
        <begin position="408"/>
        <end position="662"/>
    </location>
</feature>
<keyword evidence="3 9" id="KW-0507">mRNA processing</keyword>
<evidence type="ECO:0000256" key="7">
    <source>
        <dbReference type="ARBA" id="ARBA00026154"/>
    </source>
</evidence>
<evidence type="ECO:0000313" key="11">
    <source>
        <dbReference type="EMBL" id="KAG0656501.1"/>
    </source>
</evidence>
<evidence type="ECO:0000256" key="4">
    <source>
        <dbReference type="ARBA" id="ARBA00022737"/>
    </source>
</evidence>
<feature type="repeat" description="WD" evidence="8">
    <location>
        <begin position="332"/>
        <end position="374"/>
    </location>
</feature>
<feature type="compositionally biased region" description="Gly residues" evidence="10">
    <location>
        <begin position="609"/>
        <end position="621"/>
    </location>
</feature>